<name>A0A511MFU2_9NOCA</name>
<protein>
    <submittedName>
        <fullName evidence="1">Uncharacterized protein</fullName>
    </submittedName>
</protein>
<keyword evidence="2" id="KW-1185">Reference proteome</keyword>
<dbReference type="Proteomes" id="UP000321424">
    <property type="component" value="Unassembled WGS sequence"/>
</dbReference>
<comment type="caution">
    <text evidence="1">The sequence shown here is derived from an EMBL/GenBank/DDBJ whole genome shotgun (WGS) entry which is preliminary data.</text>
</comment>
<dbReference type="EMBL" id="BJXA01000025">
    <property type="protein sequence ID" value="GEM39522.1"/>
    <property type="molecule type" value="Genomic_DNA"/>
</dbReference>
<accession>A0A511MFU2</accession>
<gene>
    <name evidence="1" type="ORF">NN4_40410</name>
</gene>
<dbReference type="RefSeq" id="WP_147133366.1">
    <property type="nucleotide sequence ID" value="NZ_BJXA01000025.1"/>
</dbReference>
<evidence type="ECO:0000313" key="1">
    <source>
        <dbReference type="EMBL" id="GEM39522.1"/>
    </source>
</evidence>
<proteinExistence type="predicted"/>
<reference evidence="1 2" key="1">
    <citation type="submission" date="2019-07" db="EMBL/GenBank/DDBJ databases">
        <title>Whole genome shotgun sequence of Nocardia ninae NBRC 108245.</title>
        <authorList>
            <person name="Hosoyama A."/>
            <person name="Uohara A."/>
            <person name="Ohji S."/>
            <person name="Ichikawa N."/>
        </authorList>
    </citation>
    <scope>NUCLEOTIDE SEQUENCE [LARGE SCALE GENOMIC DNA]</scope>
    <source>
        <strain evidence="1 2">NBRC 108245</strain>
    </source>
</reference>
<evidence type="ECO:0000313" key="2">
    <source>
        <dbReference type="Proteomes" id="UP000321424"/>
    </source>
</evidence>
<organism evidence="1 2">
    <name type="scientific">Nocardia ninae NBRC 108245</name>
    <dbReference type="NCBI Taxonomy" id="1210091"/>
    <lineage>
        <taxon>Bacteria</taxon>
        <taxon>Bacillati</taxon>
        <taxon>Actinomycetota</taxon>
        <taxon>Actinomycetes</taxon>
        <taxon>Mycobacteriales</taxon>
        <taxon>Nocardiaceae</taxon>
        <taxon>Nocardia</taxon>
    </lineage>
</organism>
<sequence>MKMRCSKAMQELIKGRGRASARLFDDFIQSRDLDWADDFWSERDKADFNEQVRAHLDVWEPKQAELLAAEAAFRAELSATINEAGRSRGFEAVGIEHPDDAEAVTIPDSWDDAVILLGPDGIERMLSEWDAVLGADSFPATRAWMLEHGLGCRLARDADGNLALAYVFAGKSDDDPRVVWFGYLPRNAQPAPEPLPSYWDDLPDLLRRFKAELHSGFVGGGNADGLTRELEGTPGNWISQLFD</sequence>
<dbReference type="AlphaFoldDB" id="A0A511MFU2"/>